<evidence type="ECO:0000313" key="2">
    <source>
        <dbReference type="EnsemblPlants" id="OGLUM06G28650.1"/>
    </source>
</evidence>
<protein>
    <submittedName>
        <fullName evidence="2">Uncharacterized protein</fullName>
    </submittedName>
</protein>
<dbReference type="Proteomes" id="UP000026961">
    <property type="component" value="Chromosome 6"/>
</dbReference>
<feature type="region of interest" description="Disordered" evidence="1">
    <location>
        <begin position="1"/>
        <end position="32"/>
    </location>
</feature>
<reference evidence="2" key="2">
    <citation type="submission" date="2018-05" db="EMBL/GenBank/DDBJ databases">
        <title>OgluRS3 (Oryza glumaepatula Reference Sequence Version 3).</title>
        <authorList>
            <person name="Zhang J."/>
            <person name="Kudrna D."/>
            <person name="Lee S."/>
            <person name="Talag J."/>
            <person name="Welchert J."/>
            <person name="Wing R.A."/>
        </authorList>
    </citation>
    <scope>NUCLEOTIDE SEQUENCE [LARGE SCALE GENOMIC DNA]</scope>
</reference>
<organism evidence="2">
    <name type="scientific">Oryza glumipatula</name>
    <dbReference type="NCBI Taxonomy" id="40148"/>
    <lineage>
        <taxon>Eukaryota</taxon>
        <taxon>Viridiplantae</taxon>
        <taxon>Streptophyta</taxon>
        <taxon>Embryophyta</taxon>
        <taxon>Tracheophyta</taxon>
        <taxon>Spermatophyta</taxon>
        <taxon>Magnoliopsida</taxon>
        <taxon>Liliopsida</taxon>
        <taxon>Poales</taxon>
        <taxon>Poaceae</taxon>
        <taxon>BOP clade</taxon>
        <taxon>Oryzoideae</taxon>
        <taxon>Oryzeae</taxon>
        <taxon>Oryzinae</taxon>
        <taxon>Oryza</taxon>
    </lineage>
</organism>
<evidence type="ECO:0000313" key="3">
    <source>
        <dbReference type="Proteomes" id="UP000026961"/>
    </source>
</evidence>
<evidence type="ECO:0000256" key="1">
    <source>
        <dbReference type="SAM" id="MobiDB-lite"/>
    </source>
</evidence>
<proteinExistence type="predicted"/>
<dbReference type="HOGENOM" id="CLU_1322722_0_0_1"/>
<name>A0A0E0AEA4_9ORYZ</name>
<sequence>MANKSSDDTVSGGRPAGDEQAAGGGGGSDDISTEAQVVVAAVGHAVQVGLAGHHAEGEHVRRRAGAGSGSGAAVPPAAGGVRACLPVANLLEGGIDILLKTAQLVELQPRRTRRRKKRSAYLERKKEGEDIQHAIDETYDSNGFPTRESNRTHSVYRNVSRFAATDRNSEEKTKWLRKLERNVKERRRRFSFVPPILKHPMQRNPPAS</sequence>
<feature type="region of interest" description="Disordered" evidence="1">
    <location>
        <begin position="52"/>
        <end position="75"/>
    </location>
</feature>
<dbReference type="AlphaFoldDB" id="A0A0E0AEA4"/>
<dbReference type="EnsemblPlants" id="OGLUM06G28650.1">
    <property type="protein sequence ID" value="OGLUM06G28650.1"/>
    <property type="gene ID" value="OGLUM06G28650"/>
</dbReference>
<reference evidence="2" key="1">
    <citation type="submission" date="2015-04" db="UniProtKB">
        <authorList>
            <consortium name="EnsemblPlants"/>
        </authorList>
    </citation>
    <scope>IDENTIFICATION</scope>
</reference>
<keyword evidence="3" id="KW-1185">Reference proteome</keyword>
<dbReference type="Gramene" id="OGLUM06G28650.1">
    <property type="protein sequence ID" value="OGLUM06G28650.1"/>
    <property type="gene ID" value="OGLUM06G28650"/>
</dbReference>
<accession>A0A0E0AEA4</accession>